<feature type="chain" id="PRO_5008286925" description="Cytochrome b562" evidence="1">
    <location>
        <begin position="22"/>
        <end position="131"/>
    </location>
</feature>
<dbReference type="RefSeq" id="WP_064715221.1">
    <property type="nucleotide sequence ID" value="NZ_JMTM01000035.1"/>
</dbReference>
<organism evidence="2 3">
    <name type="scientific">Flavobacterium succinicans</name>
    <dbReference type="NCBI Taxonomy" id="29536"/>
    <lineage>
        <taxon>Bacteria</taxon>
        <taxon>Pseudomonadati</taxon>
        <taxon>Bacteroidota</taxon>
        <taxon>Flavobacteriia</taxon>
        <taxon>Flavobacteriales</taxon>
        <taxon>Flavobacteriaceae</taxon>
        <taxon>Flavobacterium</taxon>
    </lineage>
</organism>
<evidence type="ECO:0008006" key="4">
    <source>
        <dbReference type="Google" id="ProtNLM"/>
    </source>
</evidence>
<sequence length="131" mass="14456">MKSLKFLAVLFFFLVVSNLSAQTTFEKWPAIKTFHGVMSQTFHPAEEGDLNPIKTRSEEMVQKADALSKEAIPAEFKTPAILASIKKLQEGAKGLDKLVKAKGSDEATLKSLTALHDVFHEIVGLCSEEKH</sequence>
<protein>
    <recommendedName>
        <fullName evidence="4">Cytochrome b562</fullName>
    </recommendedName>
</protein>
<evidence type="ECO:0000256" key="1">
    <source>
        <dbReference type="SAM" id="SignalP"/>
    </source>
</evidence>
<feature type="signal peptide" evidence="1">
    <location>
        <begin position="1"/>
        <end position="21"/>
    </location>
</feature>
<proteinExistence type="predicted"/>
<dbReference type="PATRIC" id="fig|29536.5.peg.1487"/>
<keyword evidence="1" id="KW-0732">Signal</keyword>
<reference evidence="2 3" key="1">
    <citation type="submission" date="2016-06" db="EMBL/GenBank/DDBJ databases">
        <title>Draft genome sequence of Flavobacterium succinicans strain DD5b.</title>
        <authorList>
            <person name="Poehlein A."/>
            <person name="Daniel R."/>
            <person name="Simeonova D.D."/>
        </authorList>
    </citation>
    <scope>NUCLEOTIDE SEQUENCE [LARGE SCALE GENOMIC DNA]</scope>
    <source>
        <strain evidence="2 3">DD5b</strain>
    </source>
</reference>
<evidence type="ECO:0000313" key="2">
    <source>
        <dbReference type="EMBL" id="OAZ04421.1"/>
    </source>
</evidence>
<name>A0A199XT51_9FLAO</name>
<dbReference type="AlphaFoldDB" id="A0A199XT51"/>
<dbReference type="EMBL" id="JMTM01000035">
    <property type="protein sequence ID" value="OAZ04421.1"/>
    <property type="molecule type" value="Genomic_DNA"/>
</dbReference>
<dbReference type="Proteomes" id="UP000093807">
    <property type="component" value="Unassembled WGS sequence"/>
</dbReference>
<keyword evidence="3" id="KW-1185">Reference proteome</keyword>
<evidence type="ECO:0000313" key="3">
    <source>
        <dbReference type="Proteomes" id="UP000093807"/>
    </source>
</evidence>
<accession>A0A199XT51</accession>
<gene>
    <name evidence="2" type="ORF">FLB_14190</name>
</gene>
<comment type="caution">
    <text evidence="2">The sequence shown here is derived from an EMBL/GenBank/DDBJ whole genome shotgun (WGS) entry which is preliminary data.</text>
</comment>
<dbReference type="OrthoDB" id="666901at2"/>